<keyword evidence="7" id="KW-0812">Transmembrane</keyword>
<evidence type="ECO:0000256" key="1">
    <source>
        <dbReference type="ARBA" id="ARBA00010617"/>
    </source>
</evidence>
<evidence type="ECO:0000313" key="8">
    <source>
        <dbReference type="EMBL" id="JAT48698.1"/>
    </source>
</evidence>
<dbReference type="InterPro" id="IPR036396">
    <property type="entry name" value="Cyt_P450_sf"/>
</dbReference>
<evidence type="ECO:0000256" key="5">
    <source>
        <dbReference type="PIRSR" id="PIRSR602401-1"/>
    </source>
</evidence>
<dbReference type="InterPro" id="IPR017972">
    <property type="entry name" value="Cyt_P450_CS"/>
</dbReference>
<keyword evidence="3 6" id="KW-0560">Oxidoreductase</keyword>
<evidence type="ECO:0000256" key="7">
    <source>
        <dbReference type="SAM" id="Phobius"/>
    </source>
</evidence>
<dbReference type="PROSITE" id="PS00086">
    <property type="entry name" value="CYTOCHROME_P450"/>
    <property type="match status" value="1"/>
</dbReference>
<evidence type="ECO:0000256" key="3">
    <source>
        <dbReference type="ARBA" id="ARBA00023002"/>
    </source>
</evidence>
<organism evidence="8">
    <name type="scientific">Anthurium amnicola</name>
    <dbReference type="NCBI Taxonomy" id="1678845"/>
    <lineage>
        <taxon>Eukaryota</taxon>
        <taxon>Viridiplantae</taxon>
        <taxon>Streptophyta</taxon>
        <taxon>Embryophyta</taxon>
        <taxon>Tracheophyta</taxon>
        <taxon>Spermatophyta</taxon>
        <taxon>Magnoliopsida</taxon>
        <taxon>Liliopsida</taxon>
        <taxon>Araceae</taxon>
        <taxon>Pothoideae</taxon>
        <taxon>Potheae</taxon>
        <taxon>Anthurium</taxon>
    </lineage>
</organism>
<keyword evidence="5 6" id="KW-0349">Heme</keyword>
<evidence type="ECO:0000256" key="4">
    <source>
        <dbReference type="ARBA" id="ARBA00023004"/>
    </source>
</evidence>
<protein>
    <submittedName>
        <fullName evidence="8">Cytochrome P450 86B1</fullName>
    </submittedName>
</protein>
<dbReference type="PRINTS" id="PR00463">
    <property type="entry name" value="EP450I"/>
</dbReference>
<dbReference type="GO" id="GO:0005506">
    <property type="term" value="F:iron ion binding"/>
    <property type="evidence" value="ECO:0007669"/>
    <property type="project" value="InterPro"/>
</dbReference>
<gene>
    <name evidence="8" type="primary">CYP86B1_5</name>
    <name evidence="8" type="ORF">g.104686</name>
</gene>
<dbReference type="InterPro" id="IPR001128">
    <property type="entry name" value="Cyt_P450"/>
</dbReference>
<comment type="similarity">
    <text evidence="1 6">Belongs to the cytochrome P450 family.</text>
</comment>
<keyword evidence="2 5" id="KW-0479">Metal-binding</keyword>
<evidence type="ECO:0000256" key="2">
    <source>
        <dbReference type="ARBA" id="ARBA00022723"/>
    </source>
</evidence>
<keyword evidence="6" id="KW-0503">Monooxygenase</keyword>
<dbReference type="PANTHER" id="PTHR24296">
    <property type="entry name" value="CYTOCHROME P450"/>
    <property type="match status" value="1"/>
</dbReference>
<sequence>MEANKISLPTNRAVGYPEILLSFACFLLIVFLGRRGRRCSRSPRNWPVVGMLPGFMTQLQHCHDWGTDVLRESGCTFRFKGPWFTTSMDILATADPANVNHVFNANFANYPKGTDFLQIFDVFGGGIFNADADSWKTQRRAAHTLLADPRFRRFVARTARAKVEGALLPLLTRAAETAGSALDLQDVFLRFTFDTTCTLVLGVDLGSLSPGLPIVPFAKAMDDVEEVLFFRHIVPMSWWKLLRWLRVGEEKKMALAWETIDHFIANHISRKEVEVRSKGRRNILQEEGGGEVQGAADDLLTSYLVRGRELGEDGILDTQKYLRDTTLNLMLAGRDATAATLTWFCFVVSQHPLIEQKILDELTAILILQLKKPAGCHPREKPILFDAEELISAVYLEAALHETLRLYPTIPFEHKAAVRPDLLPSGDRVDRKTKLLFSLYSMGRMEGIWGKDCCEFRPERWISERGKLKHEPSYKFFSFSSGPRSCLGKDMAFTQMKAVAAAMIYNFHVDVDPAHRVAPKLSIILHMENGLKVRVNRRRAAAAMIG</sequence>
<dbReference type="GO" id="GO:0020037">
    <property type="term" value="F:heme binding"/>
    <property type="evidence" value="ECO:0007669"/>
    <property type="project" value="InterPro"/>
</dbReference>
<evidence type="ECO:0000256" key="6">
    <source>
        <dbReference type="RuleBase" id="RU000461"/>
    </source>
</evidence>
<dbReference type="GO" id="GO:0004497">
    <property type="term" value="F:monooxygenase activity"/>
    <property type="evidence" value="ECO:0007669"/>
    <property type="project" value="UniProtKB-KW"/>
</dbReference>
<dbReference type="Gene3D" id="1.10.630.10">
    <property type="entry name" value="Cytochrome P450"/>
    <property type="match status" value="1"/>
</dbReference>
<dbReference type="AlphaFoldDB" id="A0A1D1Y222"/>
<reference evidence="8" key="1">
    <citation type="submission" date="2015-07" db="EMBL/GenBank/DDBJ databases">
        <title>Transcriptome Assembly of Anthurium amnicola.</title>
        <authorList>
            <person name="Suzuki J."/>
        </authorList>
    </citation>
    <scope>NUCLEOTIDE SEQUENCE</scope>
</reference>
<dbReference type="GO" id="GO:0006629">
    <property type="term" value="P:lipid metabolic process"/>
    <property type="evidence" value="ECO:0007669"/>
    <property type="project" value="UniProtKB-ARBA"/>
</dbReference>
<comment type="cofactor">
    <cofactor evidence="5">
        <name>heme</name>
        <dbReference type="ChEBI" id="CHEBI:30413"/>
    </cofactor>
</comment>
<dbReference type="SUPFAM" id="SSF48264">
    <property type="entry name" value="Cytochrome P450"/>
    <property type="match status" value="1"/>
</dbReference>
<dbReference type="EMBL" id="GDJX01019238">
    <property type="protein sequence ID" value="JAT48698.1"/>
    <property type="molecule type" value="Transcribed_RNA"/>
</dbReference>
<keyword evidence="7" id="KW-1133">Transmembrane helix</keyword>
<dbReference type="CDD" id="cd11064">
    <property type="entry name" value="CYP86A"/>
    <property type="match status" value="1"/>
</dbReference>
<feature type="transmembrane region" description="Helical" evidence="7">
    <location>
        <begin position="14"/>
        <end position="33"/>
    </location>
</feature>
<feature type="binding site" description="axial binding residue" evidence="5">
    <location>
        <position position="486"/>
    </location>
    <ligand>
        <name>heme</name>
        <dbReference type="ChEBI" id="CHEBI:30413"/>
    </ligand>
    <ligandPart>
        <name>Fe</name>
        <dbReference type="ChEBI" id="CHEBI:18248"/>
    </ligandPart>
</feature>
<keyword evidence="4 5" id="KW-0408">Iron</keyword>
<name>A0A1D1Y222_9ARAE</name>
<keyword evidence="7" id="KW-0472">Membrane</keyword>
<dbReference type="InterPro" id="IPR002401">
    <property type="entry name" value="Cyt_P450_E_grp-I"/>
</dbReference>
<dbReference type="GO" id="GO:0016705">
    <property type="term" value="F:oxidoreductase activity, acting on paired donors, with incorporation or reduction of molecular oxygen"/>
    <property type="evidence" value="ECO:0007669"/>
    <property type="project" value="InterPro"/>
</dbReference>
<dbReference type="PRINTS" id="PR00385">
    <property type="entry name" value="P450"/>
</dbReference>
<dbReference type="Pfam" id="PF00067">
    <property type="entry name" value="p450"/>
    <property type="match status" value="1"/>
</dbReference>
<proteinExistence type="inferred from homology"/>
<accession>A0A1D1Y222</accession>